<dbReference type="GO" id="GO:0006793">
    <property type="term" value="P:phosphorus metabolic process"/>
    <property type="evidence" value="ECO:0007669"/>
    <property type="project" value="InterPro"/>
</dbReference>
<name>A0A0B5QBW0_CLOBE</name>
<dbReference type="Gene3D" id="3.30.420.40">
    <property type="match status" value="1"/>
</dbReference>
<dbReference type="Proteomes" id="UP000031866">
    <property type="component" value="Chromosome"/>
</dbReference>
<evidence type="ECO:0000313" key="8">
    <source>
        <dbReference type="EMBL" id="AJG99679.1"/>
    </source>
</evidence>
<proteinExistence type="inferred from homology"/>
<evidence type="ECO:0000256" key="3">
    <source>
        <dbReference type="ARBA" id="ARBA00020416"/>
    </source>
</evidence>
<evidence type="ECO:0000256" key="1">
    <source>
        <dbReference type="ARBA" id="ARBA00007125"/>
    </source>
</evidence>
<evidence type="ECO:0000256" key="4">
    <source>
        <dbReference type="ARBA" id="ARBA00022801"/>
    </source>
</evidence>
<organism evidence="8 9">
    <name type="scientific">Clostridium beijerinckii</name>
    <name type="common">Clostridium MP</name>
    <dbReference type="NCBI Taxonomy" id="1520"/>
    <lineage>
        <taxon>Bacteria</taxon>
        <taxon>Bacillati</taxon>
        <taxon>Bacillota</taxon>
        <taxon>Clostridia</taxon>
        <taxon>Eubacteriales</taxon>
        <taxon>Clostridiaceae</taxon>
        <taxon>Clostridium</taxon>
    </lineage>
</organism>
<dbReference type="SUPFAM" id="SSF53067">
    <property type="entry name" value="Actin-like ATPase domain"/>
    <property type="match status" value="2"/>
</dbReference>
<evidence type="ECO:0000256" key="2">
    <source>
        <dbReference type="ARBA" id="ARBA00012451"/>
    </source>
</evidence>
<dbReference type="RefSeq" id="WP_041897189.1">
    <property type="nucleotide sequence ID" value="NZ_CP010086.2"/>
</dbReference>
<sequence>MKNIAVIDIGSNSMRVLVYEIYENNSFKIIDEEKRMTRLGQFIDENDNLSNEGIGKLLITLEFFKILCEKNDVVEIIVVATEAIRRAKNRDHILSLVKEKTNLDIRVLSGIEESAYGYITIKATMDIKDALLIDIGGSSMEITLMKDKKILNGVSLPLGSIPLTKLFPFDVPADKNTISAFKKFIFNEFDKLPWLKLAKNLPLIGIGGTARSIGKIHKKFIKYPLDLLHNYTMLFDEIKIIHEYVLNLNTNQKAKLKGLPRERSDIFTAPFSALVMLMNYCNCPAFRISQYGIREGVLYEKLLNKDLDNLDILDYSLNNILTNNDLNISHAEKIRDLSLVFFKYLEKPNYEFLELEYKLLGAAAKLHDLGISISIKHAYKHSLYIIINSLISGLTHKQILMLGYAIALSGKFDYKLSDEYKNILRKEEILICKKISIILCLAHKIDKYFYNSLSEITIINQKDTFKLTLPKSSVKYMQDSLPVEMDESFKKCFNKKLSIIPL</sequence>
<reference evidence="9" key="1">
    <citation type="submission" date="2014-12" db="EMBL/GenBank/DDBJ databases">
        <title>Genome sequence of Clostridium beijerinckii strain 59B.</title>
        <authorList>
            <person name="Little G.T."/>
            <person name="Minton N.P."/>
        </authorList>
    </citation>
    <scope>NUCLEOTIDE SEQUENCE [LARGE SCALE GENOMIC DNA]</scope>
    <source>
        <strain evidence="9">59B</strain>
    </source>
</reference>
<evidence type="ECO:0000313" key="9">
    <source>
        <dbReference type="Proteomes" id="UP000031866"/>
    </source>
</evidence>
<dbReference type="InterPro" id="IPR030673">
    <property type="entry name" value="PyroPPase_GppA_Ppx"/>
</dbReference>
<dbReference type="EC" id="3.6.1.11" evidence="2"/>
<gene>
    <name evidence="8" type="ORF">LF65_03113</name>
</gene>
<dbReference type="NCBIfam" id="TIGR03706">
    <property type="entry name" value="exo_poly_only"/>
    <property type="match status" value="1"/>
</dbReference>
<feature type="domain" description="Ppx/GppA phosphatase N-terminal" evidence="6">
    <location>
        <begin position="18"/>
        <end position="304"/>
    </location>
</feature>
<dbReference type="Pfam" id="PF02541">
    <property type="entry name" value="Ppx-GppA"/>
    <property type="match status" value="1"/>
</dbReference>
<comment type="catalytic activity">
    <reaction evidence="5">
        <text>[phosphate](n) + H2O = [phosphate](n-1) + phosphate + H(+)</text>
        <dbReference type="Rhea" id="RHEA:21528"/>
        <dbReference type="Rhea" id="RHEA-COMP:9859"/>
        <dbReference type="Rhea" id="RHEA-COMP:14279"/>
        <dbReference type="ChEBI" id="CHEBI:15377"/>
        <dbReference type="ChEBI" id="CHEBI:15378"/>
        <dbReference type="ChEBI" id="CHEBI:16838"/>
        <dbReference type="ChEBI" id="CHEBI:43474"/>
        <dbReference type="EC" id="3.6.1.11"/>
    </reaction>
</comment>
<accession>A0A0B5QBW0</accession>
<dbReference type="PANTHER" id="PTHR30005:SF0">
    <property type="entry name" value="RETROGRADE REGULATION PROTEIN 2"/>
    <property type="match status" value="1"/>
</dbReference>
<evidence type="ECO:0000259" key="7">
    <source>
        <dbReference type="Pfam" id="PF21447"/>
    </source>
</evidence>
<dbReference type="InterPro" id="IPR043129">
    <property type="entry name" value="ATPase_NBD"/>
</dbReference>
<dbReference type="Gene3D" id="1.10.3210.10">
    <property type="entry name" value="Hypothetical protein af1432"/>
    <property type="match status" value="1"/>
</dbReference>
<dbReference type="InterPro" id="IPR022371">
    <property type="entry name" value="Exopolyphosphatase"/>
</dbReference>
<dbReference type="PIRSF" id="PIRSF001267">
    <property type="entry name" value="Pyrophosphatase_GppA_Ppx"/>
    <property type="match status" value="1"/>
</dbReference>
<dbReference type="KEGG" id="cbei:LF65_03113"/>
<dbReference type="InterPro" id="IPR048950">
    <property type="entry name" value="Ppx_GppA_C"/>
</dbReference>
<evidence type="ECO:0000259" key="6">
    <source>
        <dbReference type="Pfam" id="PF02541"/>
    </source>
</evidence>
<protein>
    <recommendedName>
        <fullName evidence="3">Exopolyphosphatase</fullName>
        <ecNumber evidence="2">3.6.1.11</ecNumber>
    </recommendedName>
</protein>
<keyword evidence="4" id="KW-0378">Hydrolase</keyword>
<dbReference type="SUPFAM" id="SSF109604">
    <property type="entry name" value="HD-domain/PDEase-like"/>
    <property type="match status" value="1"/>
</dbReference>
<comment type="similarity">
    <text evidence="1">Belongs to the GppA/Ppx family.</text>
</comment>
<dbReference type="OrthoDB" id="9807195at2"/>
<dbReference type="Gene3D" id="3.30.420.150">
    <property type="entry name" value="Exopolyphosphatase. Domain 2"/>
    <property type="match status" value="1"/>
</dbReference>
<dbReference type="GO" id="GO:0006357">
    <property type="term" value="P:regulation of transcription by RNA polymerase II"/>
    <property type="evidence" value="ECO:0007669"/>
    <property type="project" value="TreeGrafter"/>
</dbReference>
<dbReference type="GO" id="GO:0004309">
    <property type="term" value="F:exopolyphosphatase activity"/>
    <property type="evidence" value="ECO:0007669"/>
    <property type="project" value="UniProtKB-EC"/>
</dbReference>
<dbReference type="InterPro" id="IPR050273">
    <property type="entry name" value="GppA/Ppx_hydrolase"/>
</dbReference>
<feature type="domain" description="Ppx/GppA phosphatase C-terminal" evidence="7">
    <location>
        <begin position="316"/>
        <end position="472"/>
    </location>
</feature>
<dbReference type="Pfam" id="PF21447">
    <property type="entry name" value="Ppx-GppA_III"/>
    <property type="match status" value="1"/>
</dbReference>
<dbReference type="PANTHER" id="PTHR30005">
    <property type="entry name" value="EXOPOLYPHOSPHATASE"/>
    <property type="match status" value="1"/>
</dbReference>
<evidence type="ECO:0000256" key="5">
    <source>
        <dbReference type="ARBA" id="ARBA00047607"/>
    </source>
</evidence>
<dbReference type="STRING" id="1520.LF65_03113"/>
<dbReference type="InterPro" id="IPR003695">
    <property type="entry name" value="Ppx_GppA_N"/>
</dbReference>
<dbReference type="EMBL" id="CP010086">
    <property type="protein sequence ID" value="AJG99679.1"/>
    <property type="molecule type" value="Genomic_DNA"/>
</dbReference>
<dbReference type="CDD" id="cd24052">
    <property type="entry name" value="ASKHA_NBD_HpPPX-GppA-like"/>
    <property type="match status" value="1"/>
</dbReference>
<dbReference type="AlphaFoldDB" id="A0A0B5QBW0"/>